<protein>
    <submittedName>
        <fullName evidence="8">Cytochrome P450</fullName>
    </submittedName>
</protein>
<dbReference type="AlphaFoldDB" id="A0AB39TQG6"/>
<keyword evidence="2 7" id="KW-0349">Heme</keyword>
<dbReference type="SUPFAM" id="SSF48264">
    <property type="entry name" value="Cytochrome P450"/>
    <property type="match status" value="1"/>
</dbReference>
<dbReference type="InterPro" id="IPR017972">
    <property type="entry name" value="Cyt_P450_CS"/>
</dbReference>
<dbReference type="InterPro" id="IPR036396">
    <property type="entry name" value="Cyt_P450_sf"/>
</dbReference>
<evidence type="ECO:0000256" key="1">
    <source>
        <dbReference type="ARBA" id="ARBA00010617"/>
    </source>
</evidence>
<dbReference type="RefSeq" id="WP_369184239.1">
    <property type="nucleotide sequence ID" value="NZ_CP163445.1"/>
</dbReference>
<name>A0AB39TQG6_9ACTN</name>
<evidence type="ECO:0000256" key="2">
    <source>
        <dbReference type="ARBA" id="ARBA00022617"/>
    </source>
</evidence>
<keyword evidence="4 7" id="KW-0560">Oxidoreductase</keyword>
<dbReference type="PRINTS" id="PR00359">
    <property type="entry name" value="BP450"/>
</dbReference>
<dbReference type="PROSITE" id="PS00086">
    <property type="entry name" value="CYTOCHROME_P450"/>
    <property type="match status" value="1"/>
</dbReference>
<comment type="similarity">
    <text evidence="1 7">Belongs to the cytochrome P450 family.</text>
</comment>
<dbReference type="InterPro" id="IPR001128">
    <property type="entry name" value="Cyt_P450"/>
</dbReference>
<gene>
    <name evidence="8" type="ORF">AB2U05_24085</name>
</gene>
<evidence type="ECO:0000313" key="8">
    <source>
        <dbReference type="EMBL" id="XDQ81329.1"/>
    </source>
</evidence>
<dbReference type="GO" id="GO:0016705">
    <property type="term" value="F:oxidoreductase activity, acting on paired donors, with incorporation or reduction of molecular oxygen"/>
    <property type="evidence" value="ECO:0007669"/>
    <property type="project" value="InterPro"/>
</dbReference>
<dbReference type="EMBL" id="CP163445">
    <property type="protein sequence ID" value="XDQ81329.1"/>
    <property type="molecule type" value="Genomic_DNA"/>
</dbReference>
<dbReference type="GO" id="GO:0020037">
    <property type="term" value="F:heme binding"/>
    <property type="evidence" value="ECO:0007669"/>
    <property type="project" value="InterPro"/>
</dbReference>
<dbReference type="GO" id="GO:0005506">
    <property type="term" value="F:iron ion binding"/>
    <property type="evidence" value="ECO:0007669"/>
    <property type="project" value="InterPro"/>
</dbReference>
<accession>A0AB39TQG6</accession>
<reference evidence="8" key="1">
    <citation type="submission" date="2024-07" db="EMBL/GenBank/DDBJ databases">
        <authorList>
            <person name="Yu S.T."/>
        </authorList>
    </citation>
    <scope>NUCLEOTIDE SEQUENCE</scope>
    <source>
        <strain evidence="8">Y1</strain>
    </source>
</reference>
<dbReference type="InterPro" id="IPR002397">
    <property type="entry name" value="Cyt_P450_B"/>
</dbReference>
<keyword evidence="5 7" id="KW-0408">Iron</keyword>
<dbReference type="FunFam" id="1.10.630.10:FF:000018">
    <property type="entry name" value="Cytochrome P450 monooxygenase"/>
    <property type="match status" value="1"/>
</dbReference>
<dbReference type="PRINTS" id="PR00385">
    <property type="entry name" value="P450"/>
</dbReference>
<organism evidence="8">
    <name type="scientific">Streptomyces sp. Y1</name>
    <dbReference type="NCBI Taxonomy" id="3238634"/>
    <lineage>
        <taxon>Bacteria</taxon>
        <taxon>Bacillati</taxon>
        <taxon>Actinomycetota</taxon>
        <taxon>Actinomycetes</taxon>
        <taxon>Kitasatosporales</taxon>
        <taxon>Streptomycetaceae</taxon>
        <taxon>Streptomyces</taxon>
    </lineage>
</organism>
<evidence type="ECO:0000256" key="6">
    <source>
        <dbReference type="ARBA" id="ARBA00023033"/>
    </source>
</evidence>
<dbReference type="PANTHER" id="PTHR46696:SF1">
    <property type="entry name" value="CYTOCHROME P450 YJIB-RELATED"/>
    <property type="match status" value="1"/>
</dbReference>
<dbReference type="Gene3D" id="1.10.630.10">
    <property type="entry name" value="Cytochrome P450"/>
    <property type="match status" value="1"/>
</dbReference>
<keyword evidence="6 7" id="KW-0503">Monooxygenase</keyword>
<dbReference type="GO" id="GO:0004497">
    <property type="term" value="F:monooxygenase activity"/>
    <property type="evidence" value="ECO:0007669"/>
    <property type="project" value="UniProtKB-KW"/>
</dbReference>
<evidence type="ECO:0000256" key="4">
    <source>
        <dbReference type="ARBA" id="ARBA00023002"/>
    </source>
</evidence>
<evidence type="ECO:0000256" key="7">
    <source>
        <dbReference type="RuleBase" id="RU000461"/>
    </source>
</evidence>
<sequence>MTTFAGCQAVLTGPDFLVPDREWCERRIPEGIGRPAADFFYSSMLATNHDAHDRLRRLVVRELSARRVAALRARVEELGAELLDAFAEAAAGGAVADFHELVALPLPVAMVGELIGVPRADQQGLSLLGDDAVRLLEPVRTPEDWARADRGVGGLRTYFAGLLHERRSRPADDLASALAVGPLTDSAGLTDDELVDVLVLMFAAGFETTAAMLGMAVHALLSHPEQWALLRRRPELVPAALEESLRWDAPVPMTERITARATEVAGVPLPAGASVIAVMAAAHRDPEVFADPDAFTIGRPDGRVLSFSAGAHYCVGTALARLEGVVLLRQLLHRLPRLTPSGPPTRRTGDGLRGFTRLPLALAG</sequence>
<dbReference type="Pfam" id="PF00067">
    <property type="entry name" value="p450"/>
    <property type="match status" value="1"/>
</dbReference>
<dbReference type="PANTHER" id="PTHR46696">
    <property type="entry name" value="P450, PUTATIVE (EUROFUNG)-RELATED"/>
    <property type="match status" value="1"/>
</dbReference>
<proteinExistence type="inferred from homology"/>
<keyword evidence="3 7" id="KW-0479">Metal-binding</keyword>
<evidence type="ECO:0000256" key="5">
    <source>
        <dbReference type="ARBA" id="ARBA00023004"/>
    </source>
</evidence>
<evidence type="ECO:0000256" key="3">
    <source>
        <dbReference type="ARBA" id="ARBA00022723"/>
    </source>
</evidence>